<gene>
    <name evidence="1" type="ORF">SAMEA4873655_05071</name>
</gene>
<reference evidence="1" key="1">
    <citation type="submission" date="2019-03" db="EMBL/GenBank/DDBJ databases">
        <authorList>
            <consortium name="Pathogen Informatics"/>
        </authorList>
    </citation>
    <scope>NUCLEOTIDE SEQUENCE</scope>
    <source>
        <strain evidence="1">5012STDY7626459</strain>
    </source>
</reference>
<name>A0A486UGV0_KLEPN</name>
<evidence type="ECO:0000313" key="1">
    <source>
        <dbReference type="EMBL" id="VGM36915.1"/>
    </source>
</evidence>
<dbReference type="NCBIfam" id="TIGR02017">
    <property type="entry name" value="hutG_amidohyd"/>
    <property type="match status" value="1"/>
</dbReference>
<dbReference type="EMBL" id="CAAHDB010000029">
    <property type="protein sequence ID" value="VGM36915.1"/>
    <property type="molecule type" value="Genomic_DNA"/>
</dbReference>
<organism evidence="1">
    <name type="scientific">Klebsiella pneumoniae</name>
    <dbReference type="NCBI Taxonomy" id="573"/>
    <lineage>
        <taxon>Bacteria</taxon>
        <taxon>Pseudomonadati</taxon>
        <taxon>Pseudomonadota</taxon>
        <taxon>Gammaproteobacteria</taxon>
        <taxon>Enterobacterales</taxon>
        <taxon>Enterobacteriaceae</taxon>
        <taxon>Klebsiella/Raoultella group</taxon>
        <taxon>Klebsiella</taxon>
        <taxon>Klebsiella pneumoniae complex</taxon>
    </lineage>
</organism>
<dbReference type="SUPFAM" id="SSF53187">
    <property type="entry name" value="Zn-dependent exopeptidases"/>
    <property type="match status" value="1"/>
</dbReference>
<accession>A0A486UGV0</accession>
<dbReference type="AlphaFoldDB" id="A0A486UGV0"/>
<sequence length="266" mass="30246">MSETEHYIFHRGTEPLFITMPHVGTDIPPGIAARFSREALTVPDTDWHIEKLYAFARDMGASVLQAKWSRYVVDLNRPPDDQSLYPGQATTGLCPVIRFDGGEIYQPGQQPQAAETDERRQQYWQPWHDKLQETLSSLREQFPRVVMWDAHSIRSVLPQFFCGKLPDFSIGTNDGQSCDPELERSIADLAQQSAPFTMVSNGRYKGGYITRHYAAPDRGIHTLQMELTQSAYMREAPPWTWDGGRAVVLQKRLKEMLGSALLFAKT</sequence>
<dbReference type="InterPro" id="IPR007709">
    <property type="entry name" value="N-FG_amidohydro"/>
</dbReference>
<dbReference type="Gene3D" id="3.40.630.40">
    <property type="entry name" value="Zn-dependent exopeptidases"/>
    <property type="match status" value="1"/>
</dbReference>
<proteinExistence type="predicted"/>
<protein>
    <submittedName>
        <fullName evidence="1">N-formylglutamate deformylase</fullName>
    </submittedName>
</protein>
<dbReference type="InterPro" id="IPR010247">
    <property type="entry name" value="HutG_amidohyd"/>
</dbReference>
<dbReference type="RefSeq" id="WP_023280955.1">
    <property type="nucleotide sequence ID" value="NZ_CABGUO010000033.1"/>
</dbReference>
<dbReference type="Pfam" id="PF05013">
    <property type="entry name" value="FGase"/>
    <property type="match status" value="1"/>
</dbReference>